<keyword evidence="3" id="KW-1185">Reference proteome</keyword>
<name>A0A9Q3BPU2_9BASI</name>
<feature type="compositionally biased region" description="Polar residues" evidence="1">
    <location>
        <begin position="94"/>
        <end position="107"/>
    </location>
</feature>
<organism evidence="2 3">
    <name type="scientific">Austropuccinia psidii MF-1</name>
    <dbReference type="NCBI Taxonomy" id="1389203"/>
    <lineage>
        <taxon>Eukaryota</taxon>
        <taxon>Fungi</taxon>
        <taxon>Dikarya</taxon>
        <taxon>Basidiomycota</taxon>
        <taxon>Pucciniomycotina</taxon>
        <taxon>Pucciniomycetes</taxon>
        <taxon>Pucciniales</taxon>
        <taxon>Sphaerophragmiaceae</taxon>
        <taxon>Austropuccinia</taxon>
    </lineage>
</organism>
<accession>A0A9Q3BPU2</accession>
<protein>
    <submittedName>
        <fullName evidence="2">Uncharacterized protein</fullName>
    </submittedName>
</protein>
<comment type="caution">
    <text evidence="2">The sequence shown here is derived from an EMBL/GenBank/DDBJ whole genome shotgun (WGS) entry which is preliminary data.</text>
</comment>
<evidence type="ECO:0000313" key="3">
    <source>
        <dbReference type="Proteomes" id="UP000765509"/>
    </source>
</evidence>
<dbReference type="AlphaFoldDB" id="A0A9Q3BPU2"/>
<dbReference type="Proteomes" id="UP000765509">
    <property type="component" value="Unassembled WGS sequence"/>
</dbReference>
<dbReference type="EMBL" id="AVOT02002073">
    <property type="protein sequence ID" value="MBW0469083.1"/>
    <property type="molecule type" value="Genomic_DNA"/>
</dbReference>
<reference evidence="2" key="1">
    <citation type="submission" date="2021-03" db="EMBL/GenBank/DDBJ databases">
        <title>Draft genome sequence of rust myrtle Austropuccinia psidii MF-1, a brazilian biotype.</title>
        <authorList>
            <person name="Quecine M.C."/>
            <person name="Pachon D.M.R."/>
            <person name="Bonatelli M.L."/>
            <person name="Correr F.H."/>
            <person name="Franceschini L.M."/>
            <person name="Leite T.F."/>
            <person name="Margarido G.R.A."/>
            <person name="Almeida C.A."/>
            <person name="Ferrarezi J.A."/>
            <person name="Labate C.A."/>
        </authorList>
    </citation>
    <scope>NUCLEOTIDE SEQUENCE</scope>
    <source>
        <strain evidence="2">MF-1</strain>
    </source>
</reference>
<feature type="region of interest" description="Disordered" evidence="1">
    <location>
        <begin position="73"/>
        <end position="107"/>
    </location>
</feature>
<proteinExistence type="predicted"/>
<sequence>MTITEAVHNLENQLGQINSEMLTTLAIYFAVPSMHQLIIPALNTLMATNPNIKVWPEDLLNMIRQIAMASPSFDHSTEVAKTNAASKFGRKESYSPQSLPLPNKNNH</sequence>
<gene>
    <name evidence="2" type="ORF">O181_008798</name>
</gene>
<evidence type="ECO:0000313" key="2">
    <source>
        <dbReference type="EMBL" id="MBW0469083.1"/>
    </source>
</evidence>
<evidence type="ECO:0000256" key="1">
    <source>
        <dbReference type="SAM" id="MobiDB-lite"/>
    </source>
</evidence>